<accession>A0A8J4DIH2</accession>
<name>A0A8J4DIH2_9ACTN</name>
<organism evidence="2 3">
    <name type="scientific">Spirilliplanes yamanashiensis</name>
    <dbReference type="NCBI Taxonomy" id="42233"/>
    <lineage>
        <taxon>Bacteria</taxon>
        <taxon>Bacillati</taxon>
        <taxon>Actinomycetota</taxon>
        <taxon>Actinomycetes</taxon>
        <taxon>Micromonosporales</taxon>
        <taxon>Micromonosporaceae</taxon>
        <taxon>Spirilliplanes</taxon>
    </lineage>
</organism>
<keyword evidence="1" id="KW-0732">Signal</keyword>
<gene>
    <name evidence="2" type="ORF">Sya03_17210</name>
</gene>
<protein>
    <submittedName>
        <fullName evidence="2">Uncharacterized protein</fullName>
    </submittedName>
</protein>
<dbReference type="Proteomes" id="UP000652013">
    <property type="component" value="Unassembled WGS sequence"/>
</dbReference>
<proteinExistence type="predicted"/>
<sequence>MNRRRIVAAVVAAALVATGAAPAAADPTADPPADPRVDLAVLVVTDGGAATQAVAAHLTAQGVPHRTVRLDDPGRPAIDAAFLADADGANFQGVVLPNANPFADQAELAALHAFEARYGVRQVDAYLWPTPQVGLNYPAYSGPLDGTTAAATAEGLAGPFRYLRGHVPFEDNDPGLWESYGFLAQPLVDAPDTFTPLVTTVAPDGTAGVLAGVFGSGGREELAVTFAYNAAQQQFRLLAPGMVEWLTRGVHLGLHRNHLSVHVDDVFLGDARWHTGGNCTPGEDCTGGQTTADIRMTADDVAYAAQWQERSGFTLDLVYNGAGSDEAGPGDPLTAALLAARDRFRWTNHTYSHDFLGCVQDTTVVPWRCATGPDGAVRYATGAHIADQVARNRAWGLARGLPLVEGELVTGEHSGLRVLPQQPADNPDLAPALDTTQVRWLAADNSRQPAQRAVGGALTVPRHPLNVFFNVGTAAEETDEYNWIYTARADGGSGVCEDNPATVTCVPPLDPATGYAEVIVPLETRLALARILGNDPRPHYVHQSNLAEERILYPLLDSILGTYRSLLADNTPIVCARLADSGAELRRQARWADAVAAGTAHAYLQDGVVHVTAPDGVDVPLTVPEGSTVDGAAFGTAYAGSRSAWTTTARVFVP</sequence>
<dbReference type="AlphaFoldDB" id="A0A8J4DIH2"/>
<feature type="signal peptide" evidence="1">
    <location>
        <begin position="1"/>
        <end position="23"/>
    </location>
</feature>
<keyword evidence="3" id="KW-1185">Reference proteome</keyword>
<evidence type="ECO:0000313" key="2">
    <source>
        <dbReference type="EMBL" id="GIJ02369.1"/>
    </source>
</evidence>
<feature type="chain" id="PRO_5038853907" evidence="1">
    <location>
        <begin position="24"/>
        <end position="654"/>
    </location>
</feature>
<evidence type="ECO:0000256" key="1">
    <source>
        <dbReference type="SAM" id="SignalP"/>
    </source>
</evidence>
<dbReference type="RefSeq" id="WP_203937682.1">
    <property type="nucleotide sequence ID" value="NZ_BAAAGJ010000012.1"/>
</dbReference>
<comment type="caution">
    <text evidence="2">The sequence shown here is derived from an EMBL/GenBank/DDBJ whole genome shotgun (WGS) entry which is preliminary data.</text>
</comment>
<dbReference type="EMBL" id="BOOY01000009">
    <property type="protein sequence ID" value="GIJ02369.1"/>
    <property type="molecule type" value="Genomic_DNA"/>
</dbReference>
<evidence type="ECO:0000313" key="3">
    <source>
        <dbReference type="Proteomes" id="UP000652013"/>
    </source>
</evidence>
<reference evidence="2" key="1">
    <citation type="submission" date="2021-01" db="EMBL/GenBank/DDBJ databases">
        <title>Whole genome shotgun sequence of Spirilliplanes yamanashiensis NBRC 15828.</title>
        <authorList>
            <person name="Komaki H."/>
            <person name="Tamura T."/>
        </authorList>
    </citation>
    <scope>NUCLEOTIDE SEQUENCE</scope>
    <source>
        <strain evidence="2">NBRC 15828</strain>
    </source>
</reference>